<evidence type="ECO:0000313" key="1">
    <source>
        <dbReference type="EMBL" id="GJD49697.1"/>
    </source>
</evidence>
<keyword evidence="2" id="KW-1185">Reference proteome</keyword>
<reference evidence="1" key="2">
    <citation type="submission" date="2021-08" db="EMBL/GenBank/DDBJ databases">
        <authorList>
            <person name="Tani A."/>
            <person name="Ola A."/>
            <person name="Ogura Y."/>
            <person name="Katsura K."/>
            <person name="Hayashi T."/>
        </authorList>
    </citation>
    <scope>NUCLEOTIDE SEQUENCE</scope>
    <source>
        <strain evidence="1">KCTC 52305</strain>
    </source>
</reference>
<proteinExistence type="predicted"/>
<name>A0ABQ4QWY0_9HYPH</name>
<organism evidence="1 2">
    <name type="scientific">Methylobacterium crusticola</name>
    <dbReference type="NCBI Taxonomy" id="1697972"/>
    <lineage>
        <taxon>Bacteria</taxon>
        <taxon>Pseudomonadati</taxon>
        <taxon>Pseudomonadota</taxon>
        <taxon>Alphaproteobacteria</taxon>
        <taxon>Hyphomicrobiales</taxon>
        <taxon>Methylobacteriaceae</taxon>
        <taxon>Methylobacterium</taxon>
    </lineage>
</organism>
<protein>
    <submittedName>
        <fullName evidence="1">Uncharacterized protein</fullName>
    </submittedName>
</protein>
<dbReference type="EMBL" id="BPQH01000006">
    <property type="protein sequence ID" value="GJD49697.1"/>
    <property type="molecule type" value="Genomic_DNA"/>
</dbReference>
<dbReference type="Proteomes" id="UP001055167">
    <property type="component" value="Unassembled WGS sequence"/>
</dbReference>
<sequence>MFRVATDNQPVKTLAVQATRATAATLIATFGEAALDEARARARSARARGDRTEGLMWSQIAFRIRRAIADEAPALRA</sequence>
<evidence type="ECO:0000313" key="2">
    <source>
        <dbReference type="Proteomes" id="UP001055167"/>
    </source>
</evidence>
<accession>A0ABQ4QWY0</accession>
<gene>
    <name evidence="1" type="ORF">OPKNFCMD_2430</name>
</gene>
<comment type="caution">
    <text evidence="1">The sequence shown here is derived from an EMBL/GenBank/DDBJ whole genome shotgun (WGS) entry which is preliminary data.</text>
</comment>
<reference evidence="1" key="1">
    <citation type="journal article" date="2021" name="Front. Microbiol.">
        <title>Comprehensive Comparative Genomics and Phenotyping of Methylobacterium Species.</title>
        <authorList>
            <person name="Alessa O."/>
            <person name="Ogura Y."/>
            <person name="Fujitani Y."/>
            <person name="Takami H."/>
            <person name="Hayashi T."/>
            <person name="Sahin N."/>
            <person name="Tani A."/>
        </authorList>
    </citation>
    <scope>NUCLEOTIDE SEQUENCE</scope>
    <source>
        <strain evidence="1">KCTC 52305</strain>
    </source>
</reference>